<comment type="caution">
    <text evidence="6">The sequence shown here is derived from an EMBL/GenBank/DDBJ whole genome shotgun (WGS) entry which is preliminary data.</text>
</comment>
<dbReference type="AlphaFoldDB" id="A0A7K1XZK9"/>
<feature type="chain" id="PRO_5029518945" evidence="4">
    <location>
        <begin position="21"/>
        <end position="807"/>
    </location>
</feature>
<dbReference type="Pfam" id="PF13620">
    <property type="entry name" value="CarboxypepD_reg"/>
    <property type="match status" value="1"/>
</dbReference>
<sequence length="807" mass="90037">MTKYLLLIILPVFLFRFASAQPTKSKIAGKVVDEHGQPLYLATVSLINLEKKILQKTVTDSTGLFSLDAGGSGQLSVLIEFLNYHSYRSGFFKASDYDPGIIQLKPATKNLKEISVRAKQDALEIKGGNLIFNVDKNITSQGMTALELLKKMPGVDVDNETSISLNGKQGALIYLDGKPTYLSAKEVIDLLRSMPSSQLKTVELITTPGARYDAEGSAGIINLRTNKNLQKGLTATLSTGLSYGISVKHQADGNITYRKEKVTVYGGYNQNLGNYNYEYGSDRLQSGTRFNSYTEDIDKRQRMNGRLGADVQLNAKNTIGFLTTANFILGGGITDTRTQVTDPVSANLRQTLLALNDYYSQKTRRYNNNVNYRFEGKSGRSFSIDADHGCFKKSNGNLQDNRYLDNQNTITAQNRYRTLNAIDIRLFGVKADYGDNLWKGKLELGGKYSQVNSGNDGRFYHILMAAADSLDEQRSNYFTFKERIAAAYLNYGKKLGKLSVDAGVRFENTNSDGVLSFINNGSGSRQAIKQDYSNFFPFLSFSFAPAKGHSWSISYNKRISRPAYQELNPFVYLLDELSFWQGNPFLKPQSTHRLSLQYGFRSATFVTFAVSRTNRFSANVTDTLGLNKIVMVTKNLGIQDNLSLNIAQNIHPVSWLDVSLNGLGYYLHNDISPADFANLNLSRWAARLNGSATLRFPWKLTGEISGAYNTRRLGGANTISRANGRLDLGLQRPLSKNALLRLAISDLYKGTRTLSTQNFSGFKYSNYGYYESRQLRLNFTYKFASGKVDGQKKRESALDKENERTGN</sequence>
<gene>
    <name evidence="6" type="ORF">GS398_13945</name>
</gene>
<evidence type="ECO:0000256" key="3">
    <source>
        <dbReference type="ARBA" id="ARBA00023237"/>
    </source>
</evidence>
<dbReference type="SUPFAM" id="SSF56935">
    <property type="entry name" value="Porins"/>
    <property type="match status" value="1"/>
</dbReference>
<dbReference type="InterPro" id="IPR036942">
    <property type="entry name" value="Beta-barrel_TonB_sf"/>
</dbReference>
<feature type="signal peptide" evidence="4">
    <location>
        <begin position="1"/>
        <end position="20"/>
    </location>
</feature>
<keyword evidence="7" id="KW-1185">Reference proteome</keyword>
<dbReference type="RefSeq" id="WP_160907404.1">
    <property type="nucleotide sequence ID" value="NZ_WVHS01000003.1"/>
</dbReference>
<evidence type="ECO:0000256" key="1">
    <source>
        <dbReference type="ARBA" id="ARBA00004442"/>
    </source>
</evidence>
<dbReference type="Pfam" id="PF14905">
    <property type="entry name" value="OMP_b-brl_3"/>
    <property type="match status" value="1"/>
</dbReference>
<proteinExistence type="predicted"/>
<feature type="domain" description="Outer membrane protein beta-barrel" evidence="5">
    <location>
        <begin position="377"/>
        <end position="781"/>
    </location>
</feature>
<name>A0A7K1XZK9_9SPHI</name>
<dbReference type="Proteomes" id="UP000451233">
    <property type="component" value="Unassembled WGS sequence"/>
</dbReference>
<dbReference type="EMBL" id="WVHS01000003">
    <property type="protein sequence ID" value="MXV16410.1"/>
    <property type="molecule type" value="Genomic_DNA"/>
</dbReference>
<dbReference type="PANTHER" id="PTHR40980:SF4">
    <property type="entry name" value="TONB-DEPENDENT RECEPTOR-LIKE BETA-BARREL DOMAIN-CONTAINING PROTEIN"/>
    <property type="match status" value="1"/>
</dbReference>
<keyword evidence="6" id="KW-0675">Receptor</keyword>
<organism evidence="6 7">
    <name type="scientific">Hufsiella ginkgonis</name>
    <dbReference type="NCBI Taxonomy" id="2695274"/>
    <lineage>
        <taxon>Bacteria</taxon>
        <taxon>Pseudomonadati</taxon>
        <taxon>Bacteroidota</taxon>
        <taxon>Sphingobacteriia</taxon>
        <taxon>Sphingobacteriales</taxon>
        <taxon>Sphingobacteriaceae</taxon>
        <taxon>Hufsiella</taxon>
    </lineage>
</organism>
<dbReference type="PANTHER" id="PTHR40980">
    <property type="entry name" value="PLUG DOMAIN-CONTAINING PROTEIN"/>
    <property type="match status" value="1"/>
</dbReference>
<dbReference type="GO" id="GO:0009279">
    <property type="term" value="C:cell outer membrane"/>
    <property type="evidence" value="ECO:0007669"/>
    <property type="project" value="UniProtKB-SubCell"/>
</dbReference>
<protein>
    <submittedName>
        <fullName evidence="6">TonB-dependent receptor</fullName>
    </submittedName>
</protein>
<evidence type="ECO:0000313" key="6">
    <source>
        <dbReference type="EMBL" id="MXV16410.1"/>
    </source>
</evidence>
<keyword evidence="2" id="KW-0472">Membrane</keyword>
<evidence type="ECO:0000256" key="2">
    <source>
        <dbReference type="ARBA" id="ARBA00023136"/>
    </source>
</evidence>
<evidence type="ECO:0000256" key="4">
    <source>
        <dbReference type="SAM" id="SignalP"/>
    </source>
</evidence>
<keyword evidence="4" id="KW-0732">Signal</keyword>
<dbReference type="SUPFAM" id="SSF49464">
    <property type="entry name" value="Carboxypeptidase regulatory domain-like"/>
    <property type="match status" value="1"/>
</dbReference>
<dbReference type="InterPro" id="IPR008969">
    <property type="entry name" value="CarboxyPept-like_regulatory"/>
</dbReference>
<evidence type="ECO:0000313" key="7">
    <source>
        <dbReference type="Proteomes" id="UP000451233"/>
    </source>
</evidence>
<comment type="subcellular location">
    <subcellularLocation>
        <location evidence="1">Cell outer membrane</location>
    </subcellularLocation>
</comment>
<accession>A0A7K1XZK9</accession>
<dbReference type="InterPro" id="IPR041700">
    <property type="entry name" value="OMP_b-brl_3"/>
</dbReference>
<dbReference type="InterPro" id="IPR037066">
    <property type="entry name" value="Plug_dom_sf"/>
</dbReference>
<dbReference type="Gene3D" id="2.40.170.20">
    <property type="entry name" value="TonB-dependent receptor, beta-barrel domain"/>
    <property type="match status" value="1"/>
</dbReference>
<evidence type="ECO:0000259" key="5">
    <source>
        <dbReference type="Pfam" id="PF14905"/>
    </source>
</evidence>
<reference evidence="6 7" key="1">
    <citation type="submission" date="2019-11" db="EMBL/GenBank/DDBJ databases">
        <title>Pedobacter sp. HMF7056 Genome sequencing and assembly.</title>
        <authorList>
            <person name="Kang H."/>
            <person name="Kim H."/>
            <person name="Joh K."/>
        </authorList>
    </citation>
    <scope>NUCLEOTIDE SEQUENCE [LARGE SCALE GENOMIC DNA]</scope>
    <source>
        <strain evidence="6 7">HMF7056</strain>
    </source>
</reference>
<keyword evidence="3" id="KW-0998">Cell outer membrane</keyword>
<dbReference type="Gene3D" id="2.170.130.10">
    <property type="entry name" value="TonB-dependent receptor, plug domain"/>
    <property type="match status" value="1"/>
</dbReference>